<dbReference type="Pfam" id="PF00400">
    <property type="entry name" value="WD40"/>
    <property type="match status" value="3"/>
</dbReference>
<keyword evidence="5" id="KW-1185">Reference proteome</keyword>
<keyword evidence="2" id="KW-0677">Repeat</keyword>
<name>A0A0C2MWI1_THEKT</name>
<dbReference type="InterPro" id="IPR019775">
    <property type="entry name" value="WD40_repeat_CS"/>
</dbReference>
<sequence>MSSNNIETSYKGKQIGALRRHICTITKICVLPTEGLKIVSSSKDHNIMIWNLEFEQDKISGKMIRHLYGHVDEVTDMSINANGKLLVSASVDKTLILWDLIRGEILTTMEGHKGPVTCCWINAETPHVISGSLDGKVRVWSMDGKLLSESPASLEEHGVTGVAVLQLDQSKN</sequence>
<dbReference type="OMA" id="HICTITK"/>
<evidence type="ECO:0000313" key="4">
    <source>
        <dbReference type="EMBL" id="KII65972.1"/>
    </source>
</evidence>
<feature type="repeat" description="WD" evidence="3">
    <location>
        <begin position="67"/>
        <end position="108"/>
    </location>
</feature>
<dbReference type="PANTHER" id="PTHR19848">
    <property type="entry name" value="WD40 REPEAT PROTEIN"/>
    <property type="match status" value="1"/>
</dbReference>
<dbReference type="InterPro" id="IPR001680">
    <property type="entry name" value="WD40_rpt"/>
</dbReference>
<gene>
    <name evidence="4" type="ORF">RF11_15783</name>
</gene>
<dbReference type="SMART" id="SM00320">
    <property type="entry name" value="WD40"/>
    <property type="match status" value="3"/>
</dbReference>
<comment type="caution">
    <text evidence="4">The sequence shown here is derived from an EMBL/GenBank/DDBJ whole genome shotgun (WGS) entry which is preliminary data.</text>
</comment>
<dbReference type="EMBL" id="JWZT01003647">
    <property type="protein sequence ID" value="KII65972.1"/>
    <property type="molecule type" value="Genomic_DNA"/>
</dbReference>
<dbReference type="PANTHER" id="PTHR19848:SF8">
    <property type="entry name" value="F-BOX AND WD REPEAT DOMAIN CONTAINING 7"/>
    <property type="match status" value="1"/>
</dbReference>
<dbReference type="OrthoDB" id="674604at2759"/>
<evidence type="ECO:0000256" key="2">
    <source>
        <dbReference type="ARBA" id="ARBA00022737"/>
    </source>
</evidence>
<evidence type="ECO:0000256" key="1">
    <source>
        <dbReference type="ARBA" id="ARBA00022574"/>
    </source>
</evidence>
<keyword evidence="1 3" id="KW-0853">WD repeat</keyword>
<feature type="repeat" description="WD" evidence="3">
    <location>
        <begin position="18"/>
        <end position="53"/>
    </location>
</feature>
<dbReference type="PROSITE" id="PS50082">
    <property type="entry name" value="WD_REPEATS_2"/>
    <property type="match status" value="3"/>
</dbReference>
<reference evidence="4 5" key="1">
    <citation type="journal article" date="2014" name="Genome Biol. Evol.">
        <title>The genome of the myxosporean Thelohanellus kitauei shows adaptations to nutrient acquisition within its fish host.</title>
        <authorList>
            <person name="Yang Y."/>
            <person name="Xiong J."/>
            <person name="Zhou Z."/>
            <person name="Huo F."/>
            <person name="Miao W."/>
            <person name="Ran C."/>
            <person name="Liu Y."/>
            <person name="Zhang J."/>
            <person name="Feng J."/>
            <person name="Wang M."/>
            <person name="Wang M."/>
            <person name="Wang L."/>
            <person name="Yao B."/>
        </authorList>
    </citation>
    <scope>NUCLEOTIDE SEQUENCE [LARGE SCALE GENOMIC DNA]</scope>
    <source>
        <strain evidence="4">Wuqing</strain>
    </source>
</reference>
<organism evidence="4 5">
    <name type="scientific">Thelohanellus kitauei</name>
    <name type="common">Myxosporean</name>
    <dbReference type="NCBI Taxonomy" id="669202"/>
    <lineage>
        <taxon>Eukaryota</taxon>
        <taxon>Metazoa</taxon>
        <taxon>Cnidaria</taxon>
        <taxon>Myxozoa</taxon>
        <taxon>Myxosporea</taxon>
        <taxon>Bivalvulida</taxon>
        <taxon>Platysporina</taxon>
        <taxon>Myxobolidae</taxon>
        <taxon>Thelohanellus</taxon>
    </lineage>
</organism>
<dbReference type="InterPro" id="IPR015943">
    <property type="entry name" value="WD40/YVTN_repeat-like_dom_sf"/>
</dbReference>
<dbReference type="InterPro" id="IPR036322">
    <property type="entry name" value="WD40_repeat_dom_sf"/>
</dbReference>
<dbReference type="SUPFAM" id="SSF50978">
    <property type="entry name" value="WD40 repeat-like"/>
    <property type="match status" value="1"/>
</dbReference>
<dbReference type="PRINTS" id="PR00320">
    <property type="entry name" value="GPROTEINBRPT"/>
</dbReference>
<evidence type="ECO:0000313" key="5">
    <source>
        <dbReference type="Proteomes" id="UP000031668"/>
    </source>
</evidence>
<accession>A0A0C2MWI1</accession>
<dbReference type="AlphaFoldDB" id="A0A0C2MWI1"/>
<dbReference type="InterPro" id="IPR020472">
    <property type="entry name" value="WD40_PAC1"/>
</dbReference>
<dbReference type="PROSITE" id="PS50294">
    <property type="entry name" value="WD_REPEATS_REGION"/>
    <property type="match status" value="2"/>
</dbReference>
<dbReference type="Gene3D" id="2.130.10.10">
    <property type="entry name" value="YVTN repeat-like/Quinoprotein amine dehydrogenase"/>
    <property type="match status" value="1"/>
</dbReference>
<dbReference type="Proteomes" id="UP000031668">
    <property type="component" value="Unassembled WGS sequence"/>
</dbReference>
<evidence type="ECO:0000256" key="3">
    <source>
        <dbReference type="PROSITE-ProRule" id="PRU00221"/>
    </source>
</evidence>
<protein>
    <submittedName>
        <fullName evidence="4">Guanine nucleotide-binding protein subunit beta-like protein</fullName>
    </submittedName>
</protein>
<proteinExistence type="predicted"/>
<feature type="repeat" description="WD" evidence="3">
    <location>
        <begin position="109"/>
        <end position="143"/>
    </location>
</feature>
<dbReference type="PROSITE" id="PS00678">
    <property type="entry name" value="WD_REPEATS_1"/>
    <property type="match status" value="2"/>
</dbReference>